<name>A0A8I1HTJ7_9CORY</name>
<dbReference type="Pfam" id="PF11209">
    <property type="entry name" value="LmeA"/>
    <property type="match status" value="1"/>
</dbReference>
<gene>
    <name evidence="2" type="ORF">JDP02_06030</name>
</gene>
<dbReference type="EMBL" id="JAEHFL010000007">
    <property type="protein sequence ID" value="MBK3428074.1"/>
    <property type="molecule type" value="Genomic_DNA"/>
</dbReference>
<dbReference type="InterPro" id="IPR021373">
    <property type="entry name" value="DUF2993"/>
</dbReference>
<accession>A0A8I1HTJ7</accession>
<protein>
    <submittedName>
        <fullName evidence="2">DUF2993 domain-containing protein</fullName>
    </submittedName>
</protein>
<proteinExistence type="predicted"/>
<evidence type="ECO:0000313" key="3">
    <source>
        <dbReference type="Proteomes" id="UP000603369"/>
    </source>
</evidence>
<organism evidence="2 3">
    <name type="scientific">Corynebacterium tuberculostearicum</name>
    <dbReference type="NCBI Taxonomy" id="38304"/>
    <lineage>
        <taxon>Bacteria</taxon>
        <taxon>Bacillati</taxon>
        <taxon>Actinomycetota</taxon>
        <taxon>Actinomycetes</taxon>
        <taxon>Mycobacteriales</taxon>
        <taxon>Corynebacteriaceae</taxon>
        <taxon>Corynebacterium</taxon>
    </lineage>
</organism>
<evidence type="ECO:0000256" key="1">
    <source>
        <dbReference type="SAM" id="MobiDB-lite"/>
    </source>
</evidence>
<keyword evidence="3" id="KW-1185">Reference proteome</keyword>
<reference evidence="2 3" key="1">
    <citation type="submission" date="2020-12" db="EMBL/GenBank/DDBJ databases">
        <title>Draft genome sequence of the commensal strain Corynebacterium tuberculostearicum MFP09/CIP 102622 isolated from human skin.</title>
        <authorList>
            <person name="Boukerb A.M."/>
            <person name="Janvier X."/>
            <person name="Feuilloley M.G.J."/>
            <person name="Groboillot A."/>
        </authorList>
    </citation>
    <scope>NUCLEOTIDE SEQUENCE [LARGE SCALE GENOMIC DNA]</scope>
    <source>
        <strain evidence="2 3">CIP 102622</strain>
    </source>
</reference>
<dbReference type="RefSeq" id="WP_005330041.1">
    <property type="nucleotide sequence ID" value="NZ_CP069791.1"/>
</dbReference>
<dbReference type="Proteomes" id="UP000603369">
    <property type="component" value="Unassembled WGS sequence"/>
</dbReference>
<dbReference type="AlphaFoldDB" id="A0A8I1HTJ7"/>
<feature type="region of interest" description="Disordered" evidence="1">
    <location>
        <begin position="244"/>
        <end position="275"/>
    </location>
</feature>
<comment type="caution">
    <text evidence="2">The sequence shown here is derived from an EMBL/GenBank/DDBJ whole genome shotgun (WGS) entry which is preliminary data.</text>
</comment>
<feature type="compositionally biased region" description="Basic and acidic residues" evidence="1">
    <location>
        <begin position="246"/>
        <end position="263"/>
    </location>
</feature>
<sequence length="275" mass="29462">MSVLKIDRRIVHVLLVVCVLIAAWVADACVAMHTEHKVAQAVKANSRLDNTPDVFIGGTPYVWAAASKEIPYLEVKALDVEVPKLGMVNASTVLRDITVTPEQVMNGDIEGAPVSTYSRGISLDGVALGRLLGITDLSIANPDDISPSGGTSAEAELTGTLPGDAHKSTAKVTLRLVGPEFRMQVYDTDDERLQKAFSLNFDTRQLPLPAQATAVKMQGGTISFEVQRRNIKVQLAQLSPLEIEGSEQKAVEEAEKKAADTKHRVGPAPQTSAGE</sequence>
<evidence type="ECO:0000313" key="2">
    <source>
        <dbReference type="EMBL" id="MBK3428074.1"/>
    </source>
</evidence>
<feature type="region of interest" description="Disordered" evidence="1">
    <location>
        <begin position="145"/>
        <end position="164"/>
    </location>
</feature>